<accession>A0A8T0PKG8</accession>
<keyword evidence="2" id="KW-1185">Reference proteome</keyword>
<organism evidence="1 2">
    <name type="scientific">Panicum virgatum</name>
    <name type="common">Blackwell switchgrass</name>
    <dbReference type="NCBI Taxonomy" id="38727"/>
    <lineage>
        <taxon>Eukaryota</taxon>
        <taxon>Viridiplantae</taxon>
        <taxon>Streptophyta</taxon>
        <taxon>Embryophyta</taxon>
        <taxon>Tracheophyta</taxon>
        <taxon>Spermatophyta</taxon>
        <taxon>Magnoliopsida</taxon>
        <taxon>Liliopsida</taxon>
        <taxon>Poales</taxon>
        <taxon>Poaceae</taxon>
        <taxon>PACMAD clade</taxon>
        <taxon>Panicoideae</taxon>
        <taxon>Panicodae</taxon>
        <taxon>Paniceae</taxon>
        <taxon>Panicinae</taxon>
        <taxon>Panicum</taxon>
        <taxon>Panicum sect. Hiantes</taxon>
    </lineage>
</organism>
<evidence type="ECO:0000313" key="2">
    <source>
        <dbReference type="Proteomes" id="UP000823388"/>
    </source>
</evidence>
<protein>
    <submittedName>
        <fullName evidence="1">Uncharacterized protein</fullName>
    </submittedName>
</protein>
<comment type="caution">
    <text evidence="1">The sequence shown here is derived from an EMBL/GenBank/DDBJ whole genome shotgun (WGS) entry which is preliminary data.</text>
</comment>
<proteinExistence type="predicted"/>
<dbReference type="AlphaFoldDB" id="A0A8T0PKG8"/>
<dbReference type="EMBL" id="CM029051">
    <property type="protein sequence ID" value="KAG2560692.1"/>
    <property type="molecule type" value="Genomic_DNA"/>
</dbReference>
<gene>
    <name evidence="1" type="ORF">PVAP13_8KG093984</name>
</gene>
<sequence length="72" mass="7784">MYSSGSWCPACPPQSMVPSSTPYWIPGLQHPDMAGPSAHGFWWAPSSSTNIEDSDLKECAMYGECCWIAGAI</sequence>
<evidence type="ECO:0000313" key="1">
    <source>
        <dbReference type="EMBL" id="KAG2560692.1"/>
    </source>
</evidence>
<name>A0A8T0PKG8_PANVG</name>
<dbReference type="Proteomes" id="UP000823388">
    <property type="component" value="Chromosome 8K"/>
</dbReference>
<reference evidence="1" key="1">
    <citation type="submission" date="2020-05" db="EMBL/GenBank/DDBJ databases">
        <title>WGS assembly of Panicum virgatum.</title>
        <authorList>
            <person name="Lovell J.T."/>
            <person name="Jenkins J."/>
            <person name="Shu S."/>
            <person name="Juenger T.E."/>
            <person name="Schmutz J."/>
        </authorList>
    </citation>
    <scope>NUCLEOTIDE SEQUENCE</scope>
    <source>
        <strain evidence="1">AP13</strain>
    </source>
</reference>